<evidence type="ECO:0000256" key="1">
    <source>
        <dbReference type="ARBA" id="ARBA00007277"/>
    </source>
</evidence>
<dbReference type="InterPro" id="IPR030395">
    <property type="entry name" value="GP_PDE_dom"/>
</dbReference>
<evidence type="ECO:0000313" key="10">
    <source>
        <dbReference type="Proteomes" id="UP001221189"/>
    </source>
</evidence>
<dbReference type="NCBIfam" id="TIGR02595">
    <property type="entry name" value="PEP_CTERM"/>
    <property type="match status" value="1"/>
</dbReference>
<dbReference type="CDD" id="cd08602">
    <property type="entry name" value="GDPD_ScGlpQ1_like"/>
    <property type="match status" value="1"/>
</dbReference>
<dbReference type="Pfam" id="PF03009">
    <property type="entry name" value="GDPD"/>
    <property type="match status" value="1"/>
</dbReference>
<feature type="domain" description="GP-PDE" evidence="8">
    <location>
        <begin position="32"/>
        <end position="379"/>
    </location>
</feature>
<feature type="signal peptide" evidence="7">
    <location>
        <begin position="1"/>
        <end position="23"/>
    </location>
</feature>
<evidence type="ECO:0000256" key="3">
    <source>
        <dbReference type="ARBA" id="ARBA00022729"/>
    </source>
</evidence>
<feature type="chain" id="PRO_5045210200" description="glycerophosphodiester phosphodiesterase" evidence="7">
    <location>
        <begin position="24"/>
        <end position="411"/>
    </location>
</feature>
<evidence type="ECO:0000256" key="2">
    <source>
        <dbReference type="ARBA" id="ARBA00012247"/>
    </source>
</evidence>
<reference evidence="9 10" key="1">
    <citation type="submission" date="2022-10" db="EMBL/GenBank/DDBJ databases">
        <title>Paucibacter sp. hw1 Genome sequencing.</title>
        <authorList>
            <person name="Park S."/>
        </authorList>
    </citation>
    <scope>NUCLEOTIDE SEQUENCE [LARGE SCALE GENOMIC DNA]</scope>
    <source>
        <strain evidence="10">hw1</strain>
    </source>
</reference>
<comment type="catalytic activity">
    <reaction evidence="6">
        <text>a sn-glycero-3-phosphodiester + H2O = an alcohol + sn-glycerol 3-phosphate + H(+)</text>
        <dbReference type="Rhea" id="RHEA:12969"/>
        <dbReference type="ChEBI" id="CHEBI:15377"/>
        <dbReference type="ChEBI" id="CHEBI:15378"/>
        <dbReference type="ChEBI" id="CHEBI:30879"/>
        <dbReference type="ChEBI" id="CHEBI:57597"/>
        <dbReference type="ChEBI" id="CHEBI:83408"/>
        <dbReference type="EC" id="3.1.4.46"/>
    </reaction>
</comment>
<dbReference type="EMBL" id="JAQQXT010000001">
    <property type="protein sequence ID" value="MDC8770493.1"/>
    <property type="molecule type" value="Genomic_DNA"/>
</dbReference>
<dbReference type="RefSeq" id="WP_273598923.1">
    <property type="nucleotide sequence ID" value="NZ_JAQQXT010000001.1"/>
</dbReference>
<evidence type="ECO:0000256" key="6">
    <source>
        <dbReference type="ARBA" id="ARBA00047512"/>
    </source>
</evidence>
<dbReference type="Proteomes" id="UP001221189">
    <property type="component" value="Unassembled WGS sequence"/>
</dbReference>
<proteinExistence type="inferred from homology"/>
<evidence type="ECO:0000313" key="9">
    <source>
        <dbReference type="EMBL" id="MDC8770493.1"/>
    </source>
</evidence>
<keyword evidence="10" id="KW-1185">Reference proteome</keyword>
<evidence type="ECO:0000256" key="7">
    <source>
        <dbReference type="SAM" id="SignalP"/>
    </source>
</evidence>
<keyword evidence="4" id="KW-0319">Glycerol metabolism</keyword>
<protein>
    <recommendedName>
        <fullName evidence="2">glycerophosphodiester phosphodiesterase</fullName>
        <ecNumber evidence="2">3.1.4.46</ecNumber>
    </recommendedName>
</protein>
<dbReference type="PANTHER" id="PTHR43620">
    <property type="entry name" value="GLYCEROPHOSPHORYL DIESTER PHOSPHODIESTERASE"/>
    <property type="match status" value="1"/>
</dbReference>
<dbReference type="InterPro" id="IPR017946">
    <property type="entry name" value="PLC-like_Pdiesterase_TIM-brl"/>
</dbReference>
<sequence>MQTKFILSALAAACAFAAAPAFAWNTLDGKAPLVIAHRGASGYLPEHTIEGYTKAIELGANFIEPDLVMTKDGVLVARHEPIIGASTNVASLAQFAGRKTTKTIDGVTYANEYFVEDFTLAELKTLGAMQTRAGRPTTFDGQFKVPTLDEVIALAKAKSIETGRTIGIYPELKHSTYMQGVSVAQGRSKSYFEDKLVSTLHAAYGNQANAPVFIQSFEVSNLQYLNTKTDIKLVQLVDADDVNADGSMSLVAPYDKPFDIAKKGGKLTFADLVSDVGLSFVATYADGIGPWKPYLLKTVADGVDRNGDGAVNGKDRRVDGSTGVVESAHANGLFVHTWTFRNDASMLGFSDPQKEIEAYLKLGVDGIFTDFTDTGVAAVAALTPVPEPESYALLLAGLGALGLVVRRRRAA</sequence>
<gene>
    <name evidence="9" type="ORF">PRZ03_02830</name>
</gene>
<dbReference type="PROSITE" id="PS51704">
    <property type="entry name" value="GP_PDE"/>
    <property type="match status" value="1"/>
</dbReference>
<evidence type="ECO:0000256" key="5">
    <source>
        <dbReference type="ARBA" id="ARBA00022801"/>
    </source>
</evidence>
<dbReference type="Pfam" id="PF07589">
    <property type="entry name" value="PEP-CTERM"/>
    <property type="match status" value="1"/>
</dbReference>
<dbReference type="SUPFAM" id="SSF51695">
    <property type="entry name" value="PLC-like phosphodiesterases"/>
    <property type="match status" value="1"/>
</dbReference>
<dbReference type="InterPro" id="IPR013424">
    <property type="entry name" value="Ice-binding_C"/>
</dbReference>
<keyword evidence="3 7" id="KW-0732">Signal</keyword>
<dbReference type="PANTHER" id="PTHR43620:SF7">
    <property type="entry name" value="GLYCEROPHOSPHODIESTER PHOSPHODIESTERASE GDPD5-RELATED"/>
    <property type="match status" value="1"/>
</dbReference>
<comment type="similarity">
    <text evidence="1">Belongs to the glycerophosphoryl diester phosphodiesterase family.</text>
</comment>
<evidence type="ECO:0000259" key="8">
    <source>
        <dbReference type="PROSITE" id="PS51704"/>
    </source>
</evidence>
<accession>A0ABT5K9B9</accession>
<dbReference type="EC" id="3.1.4.46" evidence="2"/>
<organism evidence="9 10">
    <name type="scientific">Roseateles albus</name>
    <dbReference type="NCBI Taxonomy" id="2987525"/>
    <lineage>
        <taxon>Bacteria</taxon>
        <taxon>Pseudomonadati</taxon>
        <taxon>Pseudomonadota</taxon>
        <taxon>Betaproteobacteria</taxon>
        <taxon>Burkholderiales</taxon>
        <taxon>Sphaerotilaceae</taxon>
        <taxon>Roseateles</taxon>
    </lineage>
</organism>
<name>A0ABT5K9B9_9BURK</name>
<keyword evidence="5" id="KW-0378">Hydrolase</keyword>
<evidence type="ECO:0000256" key="4">
    <source>
        <dbReference type="ARBA" id="ARBA00022798"/>
    </source>
</evidence>
<dbReference type="Gene3D" id="3.20.20.190">
    <property type="entry name" value="Phosphatidylinositol (PI) phosphodiesterase"/>
    <property type="match status" value="1"/>
</dbReference>
<comment type="caution">
    <text evidence="9">The sequence shown here is derived from an EMBL/GenBank/DDBJ whole genome shotgun (WGS) entry which is preliminary data.</text>
</comment>